<dbReference type="AlphaFoldDB" id="A0A4Q9MM84"/>
<sequence>MLRGARASVLAPLQYAALAIGTGARTQCAASHHLCQRCHVHLSKATAPTHLCSEVVSIQNLGVQAQAIATAALAAFPAASPRDEMIWEPHLLGRGPMILKAFYQASSVTRINKPRILPSASASLGERR</sequence>
<accession>A0A4Q9MM84</accession>
<evidence type="ECO:0000313" key="1">
    <source>
        <dbReference type="EMBL" id="TBU27442.1"/>
    </source>
</evidence>
<name>A0A4Q9MM84_9APHY</name>
<reference evidence="1" key="1">
    <citation type="submission" date="2019-01" db="EMBL/GenBank/DDBJ databases">
        <title>Draft genome sequences of three monokaryotic isolates of the white-rot basidiomycete fungus Dichomitus squalens.</title>
        <authorList>
            <consortium name="DOE Joint Genome Institute"/>
            <person name="Lopez S.C."/>
            <person name="Andreopoulos B."/>
            <person name="Pangilinan J."/>
            <person name="Lipzen A."/>
            <person name="Riley R."/>
            <person name="Ahrendt S."/>
            <person name="Ng V."/>
            <person name="Barry K."/>
            <person name="Daum C."/>
            <person name="Grigoriev I.V."/>
            <person name="Hilden K.S."/>
            <person name="Makela M.R."/>
            <person name="de Vries R.P."/>
        </authorList>
    </citation>
    <scope>NUCLEOTIDE SEQUENCE [LARGE SCALE GENOMIC DNA]</scope>
    <source>
        <strain evidence="1">OM18370.1</strain>
    </source>
</reference>
<gene>
    <name evidence="1" type="ORF">BD311DRAFT_379998</name>
</gene>
<dbReference type="Proteomes" id="UP000292957">
    <property type="component" value="Unassembled WGS sequence"/>
</dbReference>
<proteinExistence type="predicted"/>
<protein>
    <submittedName>
        <fullName evidence="1">Uncharacterized protein</fullName>
    </submittedName>
</protein>
<dbReference type="EMBL" id="ML143432">
    <property type="protein sequence ID" value="TBU27442.1"/>
    <property type="molecule type" value="Genomic_DNA"/>
</dbReference>
<organism evidence="1">
    <name type="scientific">Dichomitus squalens</name>
    <dbReference type="NCBI Taxonomy" id="114155"/>
    <lineage>
        <taxon>Eukaryota</taxon>
        <taxon>Fungi</taxon>
        <taxon>Dikarya</taxon>
        <taxon>Basidiomycota</taxon>
        <taxon>Agaricomycotina</taxon>
        <taxon>Agaricomycetes</taxon>
        <taxon>Polyporales</taxon>
        <taxon>Polyporaceae</taxon>
        <taxon>Dichomitus</taxon>
    </lineage>
</organism>